<dbReference type="EMBL" id="BART01002819">
    <property type="protein sequence ID" value="GAG68435.1"/>
    <property type="molecule type" value="Genomic_DNA"/>
</dbReference>
<sequence length="51" mass="5941">MSKNKIMKNKSYLITKKEYSRRYGVGKTIIEMRIANGVLIEEKGKIKIIPK</sequence>
<comment type="caution">
    <text evidence="1">The sequence shown here is derived from an EMBL/GenBank/DDBJ whole genome shotgun (WGS) entry which is preliminary data.</text>
</comment>
<proteinExistence type="predicted"/>
<reference evidence="1" key="1">
    <citation type="journal article" date="2014" name="Front. Microbiol.">
        <title>High frequency of phylogenetically diverse reductive dehalogenase-homologous genes in deep subseafloor sedimentary metagenomes.</title>
        <authorList>
            <person name="Kawai M."/>
            <person name="Futagami T."/>
            <person name="Toyoda A."/>
            <person name="Takaki Y."/>
            <person name="Nishi S."/>
            <person name="Hori S."/>
            <person name="Arai W."/>
            <person name="Tsubouchi T."/>
            <person name="Morono Y."/>
            <person name="Uchiyama I."/>
            <person name="Ito T."/>
            <person name="Fujiyama A."/>
            <person name="Inagaki F."/>
            <person name="Takami H."/>
        </authorList>
    </citation>
    <scope>NUCLEOTIDE SEQUENCE</scope>
    <source>
        <strain evidence="1">Expedition CK06-06</strain>
    </source>
</reference>
<name>X0ZFI9_9ZZZZ</name>
<accession>X0ZFI9</accession>
<evidence type="ECO:0000313" key="1">
    <source>
        <dbReference type="EMBL" id="GAG68435.1"/>
    </source>
</evidence>
<dbReference type="AlphaFoldDB" id="X0ZFI9"/>
<organism evidence="1">
    <name type="scientific">marine sediment metagenome</name>
    <dbReference type="NCBI Taxonomy" id="412755"/>
    <lineage>
        <taxon>unclassified sequences</taxon>
        <taxon>metagenomes</taxon>
        <taxon>ecological metagenomes</taxon>
    </lineage>
</organism>
<gene>
    <name evidence="1" type="ORF">S01H4_08281</name>
</gene>
<protein>
    <submittedName>
        <fullName evidence="1">Uncharacterized protein</fullName>
    </submittedName>
</protein>